<proteinExistence type="predicted"/>
<gene>
    <name evidence="1" type="ORF">EDD79_10782</name>
</gene>
<name>A0A4R2SSR8_9FIRM</name>
<accession>A0A4R2SSR8</accession>
<protein>
    <submittedName>
        <fullName evidence="1">Uncharacterized protein</fullName>
    </submittedName>
</protein>
<dbReference type="OrthoDB" id="2835365at2"/>
<reference evidence="1 2" key="1">
    <citation type="submission" date="2019-03" db="EMBL/GenBank/DDBJ databases">
        <title>Genomic Encyclopedia of Type Strains, Phase IV (KMG-IV): sequencing the most valuable type-strain genomes for metagenomic binning, comparative biology and taxonomic classification.</title>
        <authorList>
            <person name="Goeker M."/>
        </authorList>
    </citation>
    <scope>NUCLEOTIDE SEQUENCE [LARGE SCALE GENOMIC DNA]</scope>
    <source>
        <strain evidence="1 2">DSM 100013</strain>
    </source>
</reference>
<organism evidence="1 2">
    <name type="scientific">Serpentinicella alkaliphila</name>
    <dbReference type="NCBI Taxonomy" id="1734049"/>
    <lineage>
        <taxon>Bacteria</taxon>
        <taxon>Bacillati</taxon>
        <taxon>Bacillota</taxon>
        <taxon>Clostridia</taxon>
        <taxon>Peptostreptococcales</taxon>
        <taxon>Natronincolaceae</taxon>
        <taxon>Serpentinicella</taxon>
    </lineage>
</organism>
<dbReference type="AlphaFoldDB" id="A0A4R2SSR8"/>
<dbReference type="Proteomes" id="UP000295504">
    <property type="component" value="Unassembled WGS sequence"/>
</dbReference>
<keyword evidence="2" id="KW-1185">Reference proteome</keyword>
<evidence type="ECO:0000313" key="1">
    <source>
        <dbReference type="EMBL" id="TCP93397.1"/>
    </source>
</evidence>
<sequence>MTTKLYKAVFQSQNINIDNLPVTAYNDLRVATLTLLASWTFAYTINTDIVIPETSGASASVTQNNSKGILQTGTLSNSMARIKSRKFSIYAPGMGLLVNFTATFTQGVTGSTQSIGLGDELDGLFFWI</sequence>
<evidence type="ECO:0000313" key="2">
    <source>
        <dbReference type="Proteomes" id="UP000295504"/>
    </source>
</evidence>
<comment type="caution">
    <text evidence="1">The sequence shown here is derived from an EMBL/GenBank/DDBJ whole genome shotgun (WGS) entry which is preliminary data.</text>
</comment>
<dbReference type="RefSeq" id="WP_132849846.1">
    <property type="nucleotide sequence ID" value="NZ_CP058648.1"/>
</dbReference>
<dbReference type="EMBL" id="SLYC01000078">
    <property type="protein sequence ID" value="TCP93397.1"/>
    <property type="molecule type" value="Genomic_DNA"/>
</dbReference>